<keyword evidence="8" id="KW-1185">Reference proteome</keyword>
<dbReference type="InterPro" id="IPR012336">
    <property type="entry name" value="Thioredoxin-like_fold"/>
</dbReference>
<dbReference type="Pfam" id="PF13462">
    <property type="entry name" value="Thioredoxin_4"/>
    <property type="match status" value="1"/>
</dbReference>
<keyword evidence="5" id="KW-0676">Redox-active center</keyword>
<protein>
    <submittedName>
        <fullName evidence="7">Thioredoxin-like protein</fullName>
    </submittedName>
</protein>
<comment type="caution">
    <text evidence="7">The sequence shown here is derived from an EMBL/GenBank/DDBJ whole genome shotgun (WGS) entry which is preliminary data.</text>
</comment>
<keyword evidence="3" id="KW-0560">Oxidoreductase</keyword>
<dbReference type="InterPro" id="IPR013766">
    <property type="entry name" value="Thioredoxin_domain"/>
</dbReference>
<evidence type="ECO:0000313" key="7">
    <source>
        <dbReference type="EMBL" id="RCW66147.1"/>
    </source>
</evidence>
<dbReference type="RefSeq" id="WP_114471516.1">
    <property type="nucleotide sequence ID" value="NZ_QPJK01000011.1"/>
</dbReference>
<dbReference type="GO" id="GO:0016491">
    <property type="term" value="F:oxidoreductase activity"/>
    <property type="evidence" value="ECO:0007669"/>
    <property type="project" value="UniProtKB-KW"/>
</dbReference>
<proteinExistence type="inferred from homology"/>
<evidence type="ECO:0000313" key="8">
    <source>
        <dbReference type="Proteomes" id="UP000252884"/>
    </source>
</evidence>
<accession>A0A368XI34</accession>
<dbReference type="OrthoDB" id="9780340at2"/>
<evidence type="ECO:0000256" key="2">
    <source>
        <dbReference type="ARBA" id="ARBA00022729"/>
    </source>
</evidence>
<dbReference type="Proteomes" id="UP000252884">
    <property type="component" value="Unassembled WGS sequence"/>
</dbReference>
<feature type="domain" description="Thioredoxin" evidence="6">
    <location>
        <begin position="3"/>
        <end position="205"/>
    </location>
</feature>
<reference evidence="7 8" key="1">
    <citation type="submission" date="2018-07" db="EMBL/GenBank/DDBJ databases">
        <title>Genomic Encyclopedia of Type Strains, Phase IV (KMG-IV): sequencing the most valuable type-strain genomes for metagenomic binning, comparative biology and taxonomic classification.</title>
        <authorList>
            <person name="Goeker M."/>
        </authorList>
    </citation>
    <scope>NUCLEOTIDE SEQUENCE [LARGE SCALE GENOMIC DNA]</scope>
    <source>
        <strain evidence="7 8">DSM 21634</strain>
    </source>
</reference>
<sequence>MAIVLGIAALGIGAWLQHRGSVTPIASLDNQLQERLLRDDAPTVGVPSARVTIVEFFDPACEGCRAFHPYVKQILAAQPADVRLVLRYAPFHQGSEEAVAILEAARAQGRFEPVLEALLEGQPQWADHQRPDVSRAWVLAEGAGLDVARARSDLSKLGVDATLKQDVADLNALGVHKTPSFYVNGTFLEAVSPQALSDLVQAKLQQQK</sequence>
<keyword evidence="2" id="KW-0732">Signal</keyword>
<dbReference type="PANTHER" id="PTHR13887:SF14">
    <property type="entry name" value="DISULFIDE BOND FORMATION PROTEIN D"/>
    <property type="match status" value="1"/>
</dbReference>
<dbReference type="EMBL" id="QPJK01000011">
    <property type="protein sequence ID" value="RCW66147.1"/>
    <property type="molecule type" value="Genomic_DNA"/>
</dbReference>
<evidence type="ECO:0000256" key="5">
    <source>
        <dbReference type="ARBA" id="ARBA00023284"/>
    </source>
</evidence>
<comment type="similarity">
    <text evidence="1">Belongs to the thioredoxin family. DsbA subfamily.</text>
</comment>
<dbReference type="PROSITE" id="PS51352">
    <property type="entry name" value="THIOREDOXIN_2"/>
    <property type="match status" value="1"/>
</dbReference>
<organism evidence="7 8">
    <name type="scientific">Pseudorhodoferax soli</name>
    <dbReference type="NCBI Taxonomy" id="545864"/>
    <lineage>
        <taxon>Bacteria</taxon>
        <taxon>Pseudomonadati</taxon>
        <taxon>Pseudomonadota</taxon>
        <taxon>Betaproteobacteria</taxon>
        <taxon>Burkholderiales</taxon>
        <taxon>Comamonadaceae</taxon>
    </lineage>
</organism>
<gene>
    <name evidence="7" type="ORF">DES41_111105</name>
</gene>
<dbReference type="Gene3D" id="3.40.30.10">
    <property type="entry name" value="Glutaredoxin"/>
    <property type="match status" value="1"/>
</dbReference>
<evidence type="ECO:0000256" key="3">
    <source>
        <dbReference type="ARBA" id="ARBA00023002"/>
    </source>
</evidence>
<dbReference type="PANTHER" id="PTHR13887">
    <property type="entry name" value="GLUTATHIONE S-TRANSFERASE KAPPA"/>
    <property type="match status" value="1"/>
</dbReference>
<name>A0A368XI34_9BURK</name>
<dbReference type="AlphaFoldDB" id="A0A368XI34"/>
<dbReference type="SUPFAM" id="SSF52833">
    <property type="entry name" value="Thioredoxin-like"/>
    <property type="match status" value="1"/>
</dbReference>
<evidence type="ECO:0000256" key="4">
    <source>
        <dbReference type="ARBA" id="ARBA00023157"/>
    </source>
</evidence>
<dbReference type="InterPro" id="IPR036249">
    <property type="entry name" value="Thioredoxin-like_sf"/>
</dbReference>
<evidence type="ECO:0000259" key="6">
    <source>
        <dbReference type="PROSITE" id="PS51352"/>
    </source>
</evidence>
<evidence type="ECO:0000256" key="1">
    <source>
        <dbReference type="ARBA" id="ARBA00005791"/>
    </source>
</evidence>
<keyword evidence="4" id="KW-1015">Disulfide bond</keyword>